<evidence type="ECO:0000256" key="1">
    <source>
        <dbReference type="SAM" id="Phobius"/>
    </source>
</evidence>
<comment type="caution">
    <text evidence="2">The sequence shown here is derived from an EMBL/GenBank/DDBJ whole genome shotgun (WGS) entry which is preliminary data.</text>
</comment>
<evidence type="ECO:0000313" key="3">
    <source>
        <dbReference type="Proteomes" id="UP001524642"/>
    </source>
</evidence>
<accession>A0ABT1XBJ4</accession>
<keyword evidence="1" id="KW-0812">Transmembrane</keyword>
<proteinExistence type="predicted"/>
<feature type="transmembrane region" description="Helical" evidence="1">
    <location>
        <begin position="7"/>
        <end position="29"/>
    </location>
</feature>
<keyword evidence="1" id="KW-1133">Transmembrane helix</keyword>
<keyword evidence="1" id="KW-0472">Membrane</keyword>
<name>A0ABT1XBJ4_9PROT</name>
<gene>
    <name evidence="2" type="ORF">NRP21_25910</name>
</gene>
<sequence>MGERAHGAVAVLIPCCNVAVAIGGVVAGLRGALPGATVNV</sequence>
<evidence type="ECO:0000313" key="2">
    <source>
        <dbReference type="EMBL" id="MCR0985493.1"/>
    </source>
</evidence>
<dbReference type="Proteomes" id="UP001524642">
    <property type="component" value="Unassembled WGS sequence"/>
</dbReference>
<reference evidence="2 3" key="1">
    <citation type="submission" date="2022-06" db="EMBL/GenBank/DDBJ databases">
        <title>Roseomonas CN29.</title>
        <authorList>
            <person name="Cheng Y."/>
            <person name="He X."/>
        </authorList>
    </citation>
    <scope>NUCLEOTIDE SEQUENCE [LARGE SCALE GENOMIC DNA]</scope>
    <source>
        <strain evidence="2 3">CN29</strain>
    </source>
</reference>
<dbReference type="RefSeq" id="WP_257719140.1">
    <property type="nucleotide sequence ID" value="NZ_JANJOU010000035.1"/>
</dbReference>
<dbReference type="EMBL" id="JANJOU010000035">
    <property type="protein sequence ID" value="MCR0985493.1"/>
    <property type="molecule type" value="Genomic_DNA"/>
</dbReference>
<keyword evidence="3" id="KW-1185">Reference proteome</keyword>
<protein>
    <submittedName>
        <fullName evidence="2">Uncharacterized protein</fullName>
    </submittedName>
</protein>
<organism evidence="2 3">
    <name type="scientific">Roseomonas populi</name>
    <dbReference type="NCBI Taxonomy" id="3121582"/>
    <lineage>
        <taxon>Bacteria</taxon>
        <taxon>Pseudomonadati</taxon>
        <taxon>Pseudomonadota</taxon>
        <taxon>Alphaproteobacteria</taxon>
        <taxon>Acetobacterales</taxon>
        <taxon>Roseomonadaceae</taxon>
        <taxon>Roseomonas</taxon>
    </lineage>
</organism>